<protein>
    <submittedName>
        <fullName evidence="1">Uncharacterized protein</fullName>
    </submittedName>
</protein>
<accession>A0A5C3NR69</accession>
<organism evidence="1 2">
    <name type="scientific">Polyporus arcularius HHB13444</name>
    <dbReference type="NCBI Taxonomy" id="1314778"/>
    <lineage>
        <taxon>Eukaryota</taxon>
        <taxon>Fungi</taxon>
        <taxon>Dikarya</taxon>
        <taxon>Basidiomycota</taxon>
        <taxon>Agaricomycotina</taxon>
        <taxon>Agaricomycetes</taxon>
        <taxon>Polyporales</taxon>
        <taxon>Polyporaceae</taxon>
        <taxon>Polyporus</taxon>
    </lineage>
</organism>
<dbReference type="AlphaFoldDB" id="A0A5C3NR69"/>
<dbReference type="STRING" id="1314778.A0A5C3NR69"/>
<dbReference type="InParanoid" id="A0A5C3NR69"/>
<sequence>MYPDIVPRYHPDDEYLFEFDVDEKGRTRFDTDGVSIKFTDRCKAAQEAKWKRLSAIFGPRKLLPKSMMGIRGANPHRLAYGWVYKPEFIWDYATHNNLEMDVSDDKWLTKVTGTTLIKYGELTEEHKANEKLISTLKSLARFLVLDHLSERAGIELERVTPFAYEWPRMFALYNNYNFVERTYEMNELGGVDHVAAIVQDAMTFGDYKPELLWWYDWKHITLNLNTPL</sequence>
<name>A0A5C3NR69_9APHY</name>
<gene>
    <name evidence="1" type="ORF">K466DRAFT_592064</name>
</gene>
<keyword evidence="2" id="KW-1185">Reference proteome</keyword>
<proteinExistence type="predicted"/>
<evidence type="ECO:0000313" key="2">
    <source>
        <dbReference type="Proteomes" id="UP000308197"/>
    </source>
</evidence>
<evidence type="ECO:0000313" key="1">
    <source>
        <dbReference type="EMBL" id="TFK80056.1"/>
    </source>
</evidence>
<dbReference type="EMBL" id="ML211858">
    <property type="protein sequence ID" value="TFK80056.1"/>
    <property type="molecule type" value="Genomic_DNA"/>
</dbReference>
<dbReference type="Proteomes" id="UP000308197">
    <property type="component" value="Unassembled WGS sequence"/>
</dbReference>
<reference evidence="1 2" key="1">
    <citation type="journal article" date="2019" name="Nat. Ecol. Evol.">
        <title>Megaphylogeny resolves global patterns of mushroom evolution.</title>
        <authorList>
            <person name="Varga T."/>
            <person name="Krizsan K."/>
            <person name="Foldi C."/>
            <person name="Dima B."/>
            <person name="Sanchez-Garcia M."/>
            <person name="Sanchez-Ramirez S."/>
            <person name="Szollosi G.J."/>
            <person name="Szarkandi J.G."/>
            <person name="Papp V."/>
            <person name="Albert L."/>
            <person name="Andreopoulos W."/>
            <person name="Angelini C."/>
            <person name="Antonin V."/>
            <person name="Barry K.W."/>
            <person name="Bougher N.L."/>
            <person name="Buchanan P."/>
            <person name="Buyck B."/>
            <person name="Bense V."/>
            <person name="Catcheside P."/>
            <person name="Chovatia M."/>
            <person name="Cooper J."/>
            <person name="Damon W."/>
            <person name="Desjardin D."/>
            <person name="Finy P."/>
            <person name="Geml J."/>
            <person name="Haridas S."/>
            <person name="Hughes K."/>
            <person name="Justo A."/>
            <person name="Karasinski D."/>
            <person name="Kautmanova I."/>
            <person name="Kiss B."/>
            <person name="Kocsube S."/>
            <person name="Kotiranta H."/>
            <person name="LaButti K.M."/>
            <person name="Lechner B.E."/>
            <person name="Liimatainen K."/>
            <person name="Lipzen A."/>
            <person name="Lukacs Z."/>
            <person name="Mihaltcheva S."/>
            <person name="Morgado L.N."/>
            <person name="Niskanen T."/>
            <person name="Noordeloos M.E."/>
            <person name="Ohm R.A."/>
            <person name="Ortiz-Santana B."/>
            <person name="Ovrebo C."/>
            <person name="Racz N."/>
            <person name="Riley R."/>
            <person name="Savchenko A."/>
            <person name="Shiryaev A."/>
            <person name="Soop K."/>
            <person name="Spirin V."/>
            <person name="Szebenyi C."/>
            <person name="Tomsovsky M."/>
            <person name="Tulloss R.E."/>
            <person name="Uehling J."/>
            <person name="Grigoriev I.V."/>
            <person name="Vagvolgyi C."/>
            <person name="Papp T."/>
            <person name="Martin F.M."/>
            <person name="Miettinen O."/>
            <person name="Hibbett D.S."/>
            <person name="Nagy L.G."/>
        </authorList>
    </citation>
    <scope>NUCLEOTIDE SEQUENCE [LARGE SCALE GENOMIC DNA]</scope>
    <source>
        <strain evidence="1 2">HHB13444</strain>
    </source>
</reference>